<dbReference type="SUPFAM" id="SSF46689">
    <property type="entry name" value="Homeodomain-like"/>
    <property type="match status" value="1"/>
</dbReference>
<accession>A0ABD3F3X7</accession>
<dbReference type="AlphaFoldDB" id="A0ABD3F3X7"/>
<reference evidence="2 3" key="1">
    <citation type="submission" date="2024-09" db="EMBL/GenBank/DDBJ databases">
        <title>Genome sequencing and assembly of Phytophthora oleae, isolate VK10A, causative agent of rot of olive drupes.</title>
        <authorList>
            <person name="Conti Taguali S."/>
            <person name="Riolo M."/>
            <person name="La Spada F."/>
            <person name="Cacciola S.O."/>
            <person name="Dionisio G."/>
        </authorList>
    </citation>
    <scope>NUCLEOTIDE SEQUENCE [LARGE SCALE GENOMIC DNA]</scope>
    <source>
        <strain evidence="2 3">VK10A</strain>
    </source>
</reference>
<protein>
    <recommendedName>
        <fullName evidence="4">Transposase Tc1-like domain-containing protein</fullName>
    </recommendedName>
</protein>
<comment type="caution">
    <text evidence="2">The sequence shown here is derived from an EMBL/GenBank/DDBJ whole genome shotgun (WGS) entry which is preliminary data.</text>
</comment>
<evidence type="ECO:0000256" key="1">
    <source>
        <dbReference type="SAM" id="MobiDB-lite"/>
    </source>
</evidence>
<feature type="region of interest" description="Disordered" evidence="1">
    <location>
        <begin position="21"/>
        <end position="45"/>
    </location>
</feature>
<keyword evidence="3" id="KW-1185">Reference proteome</keyword>
<evidence type="ECO:0000313" key="2">
    <source>
        <dbReference type="EMBL" id="KAL3661453.1"/>
    </source>
</evidence>
<evidence type="ECO:0000313" key="3">
    <source>
        <dbReference type="Proteomes" id="UP001632037"/>
    </source>
</evidence>
<name>A0ABD3F3X7_9STRA</name>
<dbReference type="InterPro" id="IPR009057">
    <property type="entry name" value="Homeodomain-like_sf"/>
</dbReference>
<sequence length="234" mass="25739">MWSSGESLQTITKTLKRSYDTVHRVLDGPPSSKRQGAPRRLSDQQEQQLLQVATTEKLTAKQLKSKLGYECSTRTIQRVLVEHAGHKRRRGVDDSSNSETENGYEVVEEQVRSGTETTMDSDVVGAEHNPIGVVVNATSETSSGSDVFGDRLSCTVAPRNDSTQLLEQPRLQIAEAAIGVASPASPPRARRVELVDVIQAQNELLDGVIARLDRQASTMEILLRHVSNVMTHKQ</sequence>
<proteinExistence type="predicted"/>
<gene>
    <name evidence="2" type="ORF">V7S43_013653</name>
</gene>
<evidence type="ECO:0008006" key="4">
    <source>
        <dbReference type="Google" id="ProtNLM"/>
    </source>
</evidence>
<dbReference type="Proteomes" id="UP001632037">
    <property type="component" value="Unassembled WGS sequence"/>
</dbReference>
<dbReference type="EMBL" id="JBIMZQ010000036">
    <property type="protein sequence ID" value="KAL3661453.1"/>
    <property type="molecule type" value="Genomic_DNA"/>
</dbReference>
<organism evidence="2 3">
    <name type="scientific">Phytophthora oleae</name>
    <dbReference type="NCBI Taxonomy" id="2107226"/>
    <lineage>
        <taxon>Eukaryota</taxon>
        <taxon>Sar</taxon>
        <taxon>Stramenopiles</taxon>
        <taxon>Oomycota</taxon>
        <taxon>Peronosporomycetes</taxon>
        <taxon>Peronosporales</taxon>
        <taxon>Peronosporaceae</taxon>
        <taxon>Phytophthora</taxon>
    </lineage>
</organism>